<organism evidence="1 2">
    <name type="scientific">Thermoproteus tenax (strain ATCC 35583 / DSM 2078 / JCM 9277 / NBRC 100435 / Kra 1)</name>
    <dbReference type="NCBI Taxonomy" id="768679"/>
    <lineage>
        <taxon>Archaea</taxon>
        <taxon>Thermoproteota</taxon>
        <taxon>Thermoprotei</taxon>
        <taxon>Thermoproteales</taxon>
        <taxon>Thermoproteaceae</taxon>
        <taxon>Thermoproteus</taxon>
    </lineage>
</organism>
<name>G4RNV9_THETK</name>
<dbReference type="AlphaFoldDB" id="G4RNV9"/>
<dbReference type="OrthoDB" id="380085at2157"/>
<protein>
    <submittedName>
        <fullName evidence="1">Uncharacterized protein</fullName>
    </submittedName>
</protein>
<accession>G4RNV9</accession>
<evidence type="ECO:0000313" key="2">
    <source>
        <dbReference type="Proteomes" id="UP000002654"/>
    </source>
</evidence>
<keyword evidence="2" id="KW-1185">Reference proteome</keyword>
<sequence>MIKSNYKKIYEQIIKILEELNVDIEELSPCEIYLNYLNYKLSYIERILYNLMEKINFIENRCDKNRKEIYK</sequence>
<dbReference type="EMBL" id="FN869859">
    <property type="protein sequence ID" value="CCC81253.1"/>
    <property type="molecule type" value="Genomic_DNA"/>
</dbReference>
<dbReference type="PaxDb" id="768679-TTX_0589"/>
<dbReference type="GeneID" id="11263589"/>
<dbReference type="RefSeq" id="WP_014126510.1">
    <property type="nucleotide sequence ID" value="NC_016070.1"/>
</dbReference>
<dbReference type="PATRIC" id="fig|768679.9.peg.604"/>
<proteinExistence type="predicted"/>
<dbReference type="Proteomes" id="UP000002654">
    <property type="component" value="Chromosome"/>
</dbReference>
<evidence type="ECO:0000313" key="1">
    <source>
        <dbReference type="EMBL" id="CCC81253.1"/>
    </source>
</evidence>
<dbReference type="HOGENOM" id="CLU_2766321_0_0_2"/>
<reference evidence="1 2" key="1">
    <citation type="journal article" date="2011" name="PLoS ONE">
        <title>The complete genome sequence of Thermoproteus tenax: a physiologically versatile member of the Crenarchaeota.</title>
        <authorList>
            <person name="Siebers B."/>
            <person name="Zaparty M."/>
            <person name="Raddatz G."/>
            <person name="Tjaden B."/>
            <person name="Albers S.V."/>
            <person name="Bell S.D."/>
            <person name="Blombach F."/>
            <person name="Kletzin A."/>
            <person name="Kyrpides N."/>
            <person name="Lanz C."/>
            <person name="Plagens A."/>
            <person name="Rampp M."/>
            <person name="Rosinus A."/>
            <person name="von Jan M."/>
            <person name="Makarova K.S."/>
            <person name="Klenk H.P."/>
            <person name="Schuster S.C."/>
            <person name="Hensel R."/>
        </authorList>
    </citation>
    <scope>NUCLEOTIDE SEQUENCE [LARGE SCALE GENOMIC DNA]</scope>
    <source>
        <strain evidence="2">ATCC 35583 / DSM 2078 / JCM 9277 / NBRC 100435 / Kra 1</strain>
    </source>
</reference>
<dbReference type="STRING" id="768679.TTX_0589"/>
<dbReference type="eggNOG" id="arCOG11510">
    <property type="taxonomic scope" value="Archaea"/>
</dbReference>
<gene>
    <name evidence="1" type="ordered locus">TTX_0589</name>
</gene>
<dbReference type="KEGG" id="ttn:TTX_0589"/>